<gene>
    <name evidence="2" type="ORF">SDC9_176966</name>
</gene>
<feature type="domain" description="Replication-associated protein ORF2/G2P" evidence="1">
    <location>
        <begin position="1"/>
        <end position="88"/>
    </location>
</feature>
<evidence type="ECO:0000313" key="2">
    <source>
        <dbReference type="EMBL" id="MPN29513.1"/>
    </source>
</evidence>
<comment type="caution">
    <text evidence="2">The sequence shown here is derived from an EMBL/GenBank/DDBJ whole genome shotgun (WGS) entry which is preliminary data.</text>
</comment>
<name>A0A645H0W7_9ZZZZ</name>
<reference evidence="2" key="1">
    <citation type="submission" date="2019-08" db="EMBL/GenBank/DDBJ databases">
        <authorList>
            <person name="Kucharzyk K."/>
            <person name="Murdoch R.W."/>
            <person name="Higgins S."/>
            <person name="Loffler F."/>
        </authorList>
    </citation>
    <scope>NUCLEOTIDE SEQUENCE</scope>
</reference>
<proteinExistence type="predicted"/>
<accession>A0A645H0W7</accession>
<organism evidence="2">
    <name type="scientific">bioreactor metagenome</name>
    <dbReference type="NCBI Taxonomy" id="1076179"/>
    <lineage>
        <taxon>unclassified sequences</taxon>
        <taxon>metagenomes</taxon>
        <taxon>ecological metagenomes</taxon>
    </lineage>
</organism>
<evidence type="ECO:0000259" key="1">
    <source>
        <dbReference type="Pfam" id="PF23343"/>
    </source>
</evidence>
<protein>
    <recommendedName>
        <fullName evidence="1">Replication-associated protein ORF2/G2P domain-containing protein</fullName>
    </recommendedName>
</protein>
<dbReference type="Pfam" id="PF23343">
    <property type="entry name" value="REP_ORF2-G2P"/>
    <property type="match status" value="1"/>
</dbReference>
<dbReference type="InterPro" id="IPR056906">
    <property type="entry name" value="ORF2/G2P_dom"/>
</dbReference>
<sequence length="214" mass="25537">MKRLRKEFSNDKIRFIVSGEYGTQSGRAHWHAILFGFNFPDRQLATTSKGYRHFSSETLSRLWPHGLVDIANVDYGTCQYVAQYVLKKLPDMDEPVYLDINGERLHLAERAPEMVRMSNRRGIGYQWFEKYGEQAVLNQQILVKNRDKTLRARPPRYYEKIYDEINPAKMEEIRQERTEKMKNYYEKFGITKDKLLTWCDAHLYRIKKSRSKNI</sequence>
<dbReference type="EMBL" id="VSSQ01080254">
    <property type="protein sequence ID" value="MPN29513.1"/>
    <property type="molecule type" value="Genomic_DNA"/>
</dbReference>
<dbReference type="AlphaFoldDB" id="A0A645H0W7"/>